<keyword evidence="5" id="KW-0804">Transcription</keyword>
<feature type="region of interest" description="Disordered" evidence="6">
    <location>
        <begin position="1"/>
        <end position="29"/>
    </location>
</feature>
<dbReference type="RefSeq" id="WP_012784529.1">
    <property type="nucleotide sequence ID" value="NC_013131.1"/>
</dbReference>
<dbReference type="HOGENOM" id="CLU_047691_15_4_11"/>
<dbReference type="SUPFAM" id="SSF88659">
    <property type="entry name" value="Sigma3 and sigma4 domains of RNA polymerase sigma factors"/>
    <property type="match status" value="1"/>
</dbReference>
<comment type="similarity">
    <text evidence="1">Belongs to the sigma-70 factor family. ECF subfamily.</text>
</comment>
<dbReference type="eggNOG" id="COG1595">
    <property type="taxonomic scope" value="Bacteria"/>
</dbReference>
<feature type="compositionally biased region" description="Basic and acidic residues" evidence="6">
    <location>
        <begin position="1"/>
        <end position="11"/>
    </location>
</feature>
<dbReference type="NCBIfam" id="TIGR02937">
    <property type="entry name" value="sigma70-ECF"/>
    <property type="match status" value="1"/>
</dbReference>
<gene>
    <name evidence="9" type="ordered locus">Caci_0281</name>
</gene>
<dbReference type="Pfam" id="PF08281">
    <property type="entry name" value="Sigma70_r4_2"/>
    <property type="match status" value="1"/>
</dbReference>
<dbReference type="AlphaFoldDB" id="C7QJ92"/>
<evidence type="ECO:0000256" key="4">
    <source>
        <dbReference type="ARBA" id="ARBA00023125"/>
    </source>
</evidence>
<dbReference type="GO" id="GO:0006352">
    <property type="term" value="P:DNA-templated transcription initiation"/>
    <property type="evidence" value="ECO:0007669"/>
    <property type="project" value="InterPro"/>
</dbReference>
<dbReference type="Gene3D" id="1.10.10.10">
    <property type="entry name" value="Winged helix-like DNA-binding domain superfamily/Winged helix DNA-binding domain"/>
    <property type="match status" value="1"/>
</dbReference>
<evidence type="ECO:0000256" key="5">
    <source>
        <dbReference type="ARBA" id="ARBA00023163"/>
    </source>
</evidence>
<dbReference type="EMBL" id="CP001700">
    <property type="protein sequence ID" value="ACU69234.1"/>
    <property type="molecule type" value="Genomic_DNA"/>
</dbReference>
<evidence type="ECO:0000256" key="6">
    <source>
        <dbReference type="SAM" id="MobiDB-lite"/>
    </source>
</evidence>
<dbReference type="Proteomes" id="UP000000851">
    <property type="component" value="Chromosome"/>
</dbReference>
<keyword evidence="2" id="KW-0805">Transcription regulation</keyword>
<dbReference type="PANTHER" id="PTHR43133">
    <property type="entry name" value="RNA POLYMERASE ECF-TYPE SIGMA FACTO"/>
    <property type="match status" value="1"/>
</dbReference>
<dbReference type="InterPro" id="IPR007627">
    <property type="entry name" value="RNA_pol_sigma70_r2"/>
</dbReference>
<dbReference type="SUPFAM" id="SSF88946">
    <property type="entry name" value="Sigma2 domain of RNA polymerase sigma factors"/>
    <property type="match status" value="1"/>
</dbReference>
<dbReference type="NCBIfam" id="TIGR02983">
    <property type="entry name" value="SigE-fam_strep"/>
    <property type="match status" value="1"/>
</dbReference>
<dbReference type="InterPro" id="IPR036388">
    <property type="entry name" value="WH-like_DNA-bd_sf"/>
</dbReference>
<evidence type="ECO:0000313" key="10">
    <source>
        <dbReference type="Proteomes" id="UP000000851"/>
    </source>
</evidence>
<protein>
    <submittedName>
        <fullName evidence="9">RNA polymerase, sigma-24 subunit, ECF subfamily</fullName>
    </submittedName>
</protein>
<dbReference type="Pfam" id="PF04542">
    <property type="entry name" value="Sigma70_r2"/>
    <property type="match status" value="1"/>
</dbReference>
<evidence type="ECO:0000313" key="9">
    <source>
        <dbReference type="EMBL" id="ACU69234.1"/>
    </source>
</evidence>
<dbReference type="Gene3D" id="1.10.1740.10">
    <property type="match status" value="1"/>
</dbReference>
<evidence type="ECO:0000256" key="2">
    <source>
        <dbReference type="ARBA" id="ARBA00023015"/>
    </source>
</evidence>
<keyword evidence="4" id="KW-0238">DNA-binding</keyword>
<sequence>MRVTRESDQHGSEQYGTDETGSITGGSGDEEFGRLVVARSHALRRTAYLMCGDWFEAEDLVQQALIKLHAAWGRVQRHDDLDAYLRKTLLRTCIDEKRRARWSKEHPASDAMPDTVEAPGEPDPETLSDRDELVAALRELPSGQRAVLILRFWEDLSVEETAQLLKCTAGTVKSQTSRGLGALREAFGVDRAGALLARTEGKA</sequence>
<dbReference type="GO" id="GO:0003677">
    <property type="term" value="F:DNA binding"/>
    <property type="evidence" value="ECO:0007669"/>
    <property type="project" value="UniProtKB-KW"/>
</dbReference>
<dbReference type="OrthoDB" id="3783006at2"/>
<feature type="domain" description="RNA polymerase sigma factor 70 region 4 type 2" evidence="8">
    <location>
        <begin position="131"/>
        <end position="182"/>
    </location>
</feature>
<dbReference type="STRING" id="479433.Caci_0281"/>
<proteinExistence type="inferred from homology"/>
<evidence type="ECO:0000256" key="1">
    <source>
        <dbReference type="ARBA" id="ARBA00010641"/>
    </source>
</evidence>
<dbReference type="InterPro" id="IPR039425">
    <property type="entry name" value="RNA_pol_sigma-70-like"/>
</dbReference>
<organism evidence="9 10">
    <name type="scientific">Catenulispora acidiphila (strain DSM 44928 / JCM 14897 / NBRC 102108 / NRRL B-24433 / ID139908)</name>
    <dbReference type="NCBI Taxonomy" id="479433"/>
    <lineage>
        <taxon>Bacteria</taxon>
        <taxon>Bacillati</taxon>
        <taxon>Actinomycetota</taxon>
        <taxon>Actinomycetes</taxon>
        <taxon>Catenulisporales</taxon>
        <taxon>Catenulisporaceae</taxon>
        <taxon>Catenulispora</taxon>
    </lineage>
</organism>
<evidence type="ECO:0000256" key="3">
    <source>
        <dbReference type="ARBA" id="ARBA00023082"/>
    </source>
</evidence>
<dbReference type="InterPro" id="IPR014284">
    <property type="entry name" value="RNA_pol_sigma-70_dom"/>
</dbReference>
<feature type="domain" description="RNA polymerase sigma-70 region 2" evidence="7">
    <location>
        <begin position="40"/>
        <end position="102"/>
    </location>
</feature>
<keyword evidence="3" id="KW-0731">Sigma factor</keyword>
<dbReference type="GO" id="GO:0016987">
    <property type="term" value="F:sigma factor activity"/>
    <property type="evidence" value="ECO:0007669"/>
    <property type="project" value="UniProtKB-KW"/>
</dbReference>
<name>C7QJ92_CATAD</name>
<dbReference type="KEGG" id="cai:Caci_0281"/>
<dbReference type="InterPro" id="IPR013325">
    <property type="entry name" value="RNA_pol_sigma_r2"/>
</dbReference>
<evidence type="ECO:0000259" key="7">
    <source>
        <dbReference type="Pfam" id="PF04542"/>
    </source>
</evidence>
<evidence type="ECO:0000259" key="8">
    <source>
        <dbReference type="Pfam" id="PF08281"/>
    </source>
</evidence>
<dbReference type="InParanoid" id="C7QJ92"/>
<dbReference type="InterPro" id="IPR013324">
    <property type="entry name" value="RNA_pol_sigma_r3/r4-like"/>
</dbReference>
<dbReference type="PANTHER" id="PTHR43133:SF50">
    <property type="entry name" value="ECF RNA POLYMERASE SIGMA FACTOR SIGM"/>
    <property type="match status" value="1"/>
</dbReference>
<dbReference type="InterPro" id="IPR014325">
    <property type="entry name" value="RNA_pol_sigma-E_actinobac"/>
</dbReference>
<dbReference type="CDD" id="cd06171">
    <property type="entry name" value="Sigma70_r4"/>
    <property type="match status" value="1"/>
</dbReference>
<reference evidence="9 10" key="1">
    <citation type="journal article" date="2009" name="Stand. Genomic Sci.">
        <title>Complete genome sequence of Catenulispora acidiphila type strain (ID 139908).</title>
        <authorList>
            <person name="Copeland A."/>
            <person name="Lapidus A."/>
            <person name="Glavina Del Rio T."/>
            <person name="Nolan M."/>
            <person name="Lucas S."/>
            <person name="Chen F."/>
            <person name="Tice H."/>
            <person name="Cheng J.F."/>
            <person name="Bruce D."/>
            <person name="Goodwin L."/>
            <person name="Pitluck S."/>
            <person name="Mikhailova N."/>
            <person name="Pati A."/>
            <person name="Ivanova N."/>
            <person name="Mavromatis K."/>
            <person name="Chen A."/>
            <person name="Palaniappan K."/>
            <person name="Chain P."/>
            <person name="Land M."/>
            <person name="Hauser L."/>
            <person name="Chang Y.J."/>
            <person name="Jeffries C.D."/>
            <person name="Chertkov O."/>
            <person name="Brettin T."/>
            <person name="Detter J.C."/>
            <person name="Han C."/>
            <person name="Ali Z."/>
            <person name="Tindall B.J."/>
            <person name="Goker M."/>
            <person name="Bristow J."/>
            <person name="Eisen J.A."/>
            <person name="Markowitz V."/>
            <person name="Hugenholtz P."/>
            <person name="Kyrpides N.C."/>
            <person name="Klenk H.P."/>
        </authorList>
    </citation>
    <scope>NUCLEOTIDE SEQUENCE [LARGE SCALE GENOMIC DNA]</scope>
    <source>
        <strain evidence="10">DSM 44928 / JCM 14897 / NBRC 102108 / NRRL B-24433 / ID139908</strain>
    </source>
</reference>
<keyword evidence="10" id="KW-1185">Reference proteome</keyword>
<feature type="compositionally biased region" description="Polar residues" evidence="6">
    <location>
        <begin position="12"/>
        <end position="22"/>
    </location>
</feature>
<dbReference type="InterPro" id="IPR013249">
    <property type="entry name" value="RNA_pol_sigma70_r4_t2"/>
</dbReference>
<accession>C7QJ92</accession>
<feature type="region of interest" description="Disordered" evidence="6">
    <location>
        <begin position="101"/>
        <end position="127"/>
    </location>
</feature>